<proteinExistence type="predicted"/>
<accession>A0A3N6USF7</accession>
<name>A0A3N6USF7_9GAMM</name>
<evidence type="ECO:0000313" key="1">
    <source>
        <dbReference type="EMBL" id="RQM38939.1"/>
    </source>
</evidence>
<gene>
    <name evidence="1" type="ORF">EB241_07060</name>
</gene>
<sequence length="139" mass="16388">MVKVNSNADITQYYEYDNATEYQQDLLDFIKKTQPNGNNEYKASHLNELIEVMKERYREINPNGKPTLSELNSTLLYVDSQLRKELSDGTMTSEQKQLSYYVENHLDKYASQLSSVNYLMNEMTRKALFPEESEQMEKY</sequence>
<protein>
    <submittedName>
        <fullName evidence="1">Uncharacterized protein</fullName>
    </submittedName>
</protein>
<dbReference type="AlphaFoldDB" id="A0A3N6USF7"/>
<reference evidence="1 2" key="1">
    <citation type="submission" date="2018-10" db="EMBL/GenBank/DDBJ databases">
        <title>Draft genome sequence for the type isolate of Erwinia psidii, agent causal of bacterial blight in guava (Psidium guajava) and wilt and die-back of Eucalyptus spp.</title>
        <authorList>
            <person name="Hermenegildo P.S."/>
            <person name="Santos S.A."/>
            <person name="Guimaraes L.M.S."/>
            <person name="Vidigal P.M.P."/>
            <person name="Pereira I.C."/>
            <person name="Badel J.L."/>
            <person name="Alfenas-Zerbini P."/>
            <person name="Ferreira M.A.S.V."/>
            <person name="Alfenas A.C."/>
        </authorList>
    </citation>
    <scope>NUCLEOTIDE SEQUENCE [LARGE SCALE GENOMIC DNA]</scope>
    <source>
        <strain evidence="1 2">IBSBF 435</strain>
    </source>
</reference>
<evidence type="ECO:0000313" key="2">
    <source>
        <dbReference type="Proteomes" id="UP000279457"/>
    </source>
</evidence>
<dbReference type="EMBL" id="RHHM01000004">
    <property type="protein sequence ID" value="RQM38939.1"/>
    <property type="molecule type" value="Genomic_DNA"/>
</dbReference>
<organism evidence="1 2">
    <name type="scientific">Erwinia psidii</name>
    <dbReference type="NCBI Taxonomy" id="69224"/>
    <lineage>
        <taxon>Bacteria</taxon>
        <taxon>Pseudomonadati</taxon>
        <taxon>Pseudomonadota</taxon>
        <taxon>Gammaproteobacteria</taxon>
        <taxon>Enterobacterales</taxon>
        <taxon>Erwiniaceae</taxon>
        <taxon>Erwinia</taxon>
    </lineage>
</organism>
<dbReference type="OrthoDB" id="6522709at2"/>
<comment type="caution">
    <text evidence="1">The sequence shown here is derived from an EMBL/GenBank/DDBJ whole genome shotgun (WGS) entry which is preliminary data.</text>
</comment>
<keyword evidence="2" id="KW-1185">Reference proteome</keyword>
<dbReference type="RefSeq" id="WP_124232462.1">
    <property type="nucleotide sequence ID" value="NZ_RHHM01000004.1"/>
</dbReference>
<dbReference type="Proteomes" id="UP000279457">
    <property type="component" value="Unassembled WGS sequence"/>
</dbReference>